<proteinExistence type="predicted"/>
<dbReference type="PANTHER" id="PTHR46228">
    <property type="entry name" value="KELCH DOMAIN-CONTAINING PROTEIN"/>
    <property type="match status" value="1"/>
</dbReference>
<dbReference type="Pfam" id="PF24681">
    <property type="entry name" value="Kelch_KLHDC2_KLHL20_DRC7"/>
    <property type="match status" value="1"/>
</dbReference>
<dbReference type="SMART" id="SM00612">
    <property type="entry name" value="Kelch"/>
    <property type="match status" value="4"/>
</dbReference>
<feature type="region of interest" description="Disordered" evidence="3">
    <location>
        <begin position="395"/>
        <end position="428"/>
    </location>
</feature>
<evidence type="ECO:0000256" key="2">
    <source>
        <dbReference type="ARBA" id="ARBA00022737"/>
    </source>
</evidence>
<comment type="caution">
    <text evidence="4">The sequence shown here is derived from an EMBL/GenBank/DDBJ whole genome shotgun (WGS) entry which is preliminary data.</text>
</comment>
<protein>
    <submittedName>
        <fullName evidence="4">Uncharacterized protein</fullName>
    </submittedName>
</protein>
<dbReference type="SUPFAM" id="SSF117281">
    <property type="entry name" value="Kelch motif"/>
    <property type="match status" value="1"/>
</dbReference>
<reference evidence="4" key="1">
    <citation type="submission" date="2017-07" db="EMBL/GenBank/DDBJ databases">
        <title>Taro Niue Genome Assembly and Annotation.</title>
        <authorList>
            <person name="Atibalentja N."/>
            <person name="Keating K."/>
            <person name="Fields C.J."/>
        </authorList>
    </citation>
    <scope>NUCLEOTIDE SEQUENCE</scope>
    <source>
        <strain evidence="4">Niue_2</strain>
        <tissue evidence="4">Leaf</tissue>
    </source>
</reference>
<dbReference type="Proteomes" id="UP000652761">
    <property type="component" value="Unassembled WGS sequence"/>
</dbReference>
<keyword evidence="1" id="KW-0880">Kelch repeat</keyword>
<evidence type="ECO:0000256" key="1">
    <source>
        <dbReference type="ARBA" id="ARBA00022441"/>
    </source>
</evidence>
<organism evidence="4 5">
    <name type="scientific">Colocasia esculenta</name>
    <name type="common">Wild taro</name>
    <name type="synonym">Arum esculentum</name>
    <dbReference type="NCBI Taxonomy" id="4460"/>
    <lineage>
        <taxon>Eukaryota</taxon>
        <taxon>Viridiplantae</taxon>
        <taxon>Streptophyta</taxon>
        <taxon>Embryophyta</taxon>
        <taxon>Tracheophyta</taxon>
        <taxon>Spermatophyta</taxon>
        <taxon>Magnoliopsida</taxon>
        <taxon>Liliopsida</taxon>
        <taxon>Araceae</taxon>
        <taxon>Aroideae</taxon>
        <taxon>Colocasieae</taxon>
        <taxon>Colocasia</taxon>
    </lineage>
</organism>
<sequence length="683" mass="74332">MGSTSGVDASKKRAMWLYPKVMGFNPSERWGHSACCSDGVVYVFGGCCGGLHFSDVLVLDLKKMVWSSLATTGQRPGTRDSHSAVLIGHRMIVLGGTNGQKKVNDLHILDLRTKEWSRPHCKGDPPSPRESHTATVIGEDRLVIFGGSGEGEGNYLNDVHILDLKTMTWTSPDVKGDLPVPRDSHTAVAIGNQLFVYGGDCGDRYHGEVDVLEMETLIWSRLIVHGSSPGVRAGHAAVNVYIIGGVGDKRYYSDVWVLDVSTCSWSQLDVRGQQPQGRFSHTAIVMDSDIAIYGGCGEDERPLNELLILQLGSHHPNGRYNISMCKIFGSHWNQEKRKFLRGTDNLKKNLASGNGELNQRAHEVEAEMKLSLLSGPDNVHPKRRKTCDAKPWNSGLEQEEHSLSLSQQSSPSQSDQEQNNAHKLTSPASASCQCHMPFKLHHQIHHYRLNNVTDHHLEHRNHHDLHTLHCESGRQVKTEQLLPTVQPGRQGVQFLAADQKPQLRPGAPLLVKPFSTVAKFNQDLLVPAISSPSYHAGILVLFLFLPPNLFPLQIGAEVHGTVDGAFDSGYLMTANIYGQIFRGVLFAPGAGFVVPRPAPVRPPSPTMATPIAIAQLSSSPTHVIPIQLRPLQQPAPSILAESGHRACQVQPPPATKASPAKLNNDLQGLALTLGGSGGGNCGT</sequence>
<dbReference type="OrthoDB" id="10251809at2759"/>
<accession>A0A843WEU9</accession>
<dbReference type="EMBL" id="NMUH01004062">
    <property type="protein sequence ID" value="MQM08219.1"/>
    <property type="molecule type" value="Genomic_DNA"/>
</dbReference>
<dbReference type="InterPro" id="IPR006652">
    <property type="entry name" value="Kelch_1"/>
</dbReference>
<dbReference type="Gene3D" id="2.120.10.80">
    <property type="entry name" value="Kelch-type beta propeller"/>
    <property type="match status" value="2"/>
</dbReference>
<dbReference type="PANTHER" id="PTHR46228:SF2">
    <property type="entry name" value="KELCH REPEAT PROTEIN (AFU_ORTHOLOGUE AFUA_4G14350)"/>
    <property type="match status" value="1"/>
</dbReference>
<name>A0A843WEU9_COLES</name>
<dbReference type="Pfam" id="PF01344">
    <property type="entry name" value="Kelch_1"/>
    <property type="match status" value="1"/>
</dbReference>
<evidence type="ECO:0000313" key="4">
    <source>
        <dbReference type="EMBL" id="MQM08219.1"/>
    </source>
</evidence>
<feature type="compositionally biased region" description="Low complexity" evidence="3">
    <location>
        <begin position="403"/>
        <end position="418"/>
    </location>
</feature>
<evidence type="ECO:0000313" key="5">
    <source>
        <dbReference type="Proteomes" id="UP000652761"/>
    </source>
</evidence>
<evidence type="ECO:0000256" key="3">
    <source>
        <dbReference type="SAM" id="MobiDB-lite"/>
    </source>
</evidence>
<dbReference type="AlphaFoldDB" id="A0A843WEU9"/>
<keyword evidence="2" id="KW-0677">Repeat</keyword>
<keyword evidence="5" id="KW-1185">Reference proteome</keyword>
<feature type="compositionally biased region" description="Polar residues" evidence="3">
    <location>
        <begin position="419"/>
        <end position="428"/>
    </location>
</feature>
<gene>
    <name evidence="4" type="ORF">Taro_041075</name>
</gene>
<dbReference type="InterPro" id="IPR015915">
    <property type="entry name" value="Kelch-typ_b-propeller"/>
</dbReference>